<keyword evidence="2 5" id="KW-0812">Transmembrane</keyword>
<evidence type="ECO:0000256" key="3">
    <source>
        <dbReference type="ARBA" id="ARBA00022989"/>
    </source>
</evidence>
<dbReference type="InterPro" id="IPR020846">
    <property type="entry name" value="MFS_dom"/>
</dbReference>
<accession>A0ABN2K1S7</accession>
<dbReference type="Gene3D" id="1.20.1250.20">
    <property type="entry name" value="MFS general substrate transporter like domains"/>
    <property type="match status" value="1"/>
</dbReference>
<reference evidence="7 8" key="1">
    <citation type="journal article" date="2019" name="Int. J. Syst. Evol. Microbiol.">
        <title>The Global Catalogue of Microorganisms (GCM) 10K type strain sequencing project: providing services to taxonomists for standard genome sequencing and annotation.</title>
        <authorList>
            <consortium name="The Broad Institute Genomics Platform"/>
            <consortium name="The Broad Institute Genome Sequencing Center for Infectious Disease"/>
            <person name="Wu L."/>
            <person name="Ma J."/>
        </authorList>
    </citation>
    <scope>NUCLEOTIDE SEQUENCE [LARGE SCALE GENOMIC DNA]</scope>
    <source>
        <strain evidence="7 8">JCM 13518</strain>
    </source>
</reference>
<feature type="transmembrane region" description="Helical" evidence="5">
    <location>
        <begin position="238"/>
        <end position="261"/>
    </location>
</feature>
<proteinExistence type="predicted"/>
<dbReference type="Pfam" id="PF00083">
    <property type="entry name" value="Sugar_tr"/>
    <property type="match status" value="1"/>
</dbReference>
<sequence length="390" mass="39326">MNRVAWGALLANSVIVQAVTFLLRPASTYQAISLDVPGGALGAIGATFAIVPLLLAIPVGGLVDRLGEKRLMVGGAVLMIGASTVFLTAAESVAGLVVANALLGAAHLACVIGQQSLVANTAAPGQLDARFGYYTFMASLGQAAGPSLIAAVAGTSVQPDTRPIFILAAAMSSALLVTSLLVPLHRRSVDQRAEARGGLVALLRTPGLGRALTTSAIILSAVDLTLVYLPALGAERELTAATVGALLTVRAVFSMASRLLLGRLSAWLGRTRLMATSIVVTAGALLVCAVPLPPAVLFLVVALMGLGLGVGQPLTMSWLTEQAPPAQRGTALSLRLAGNRVGQVLIPTTLGVAAVGTGAPGVLAATGVAVGASGLLLRGFNIDTRPPDPD</sequence>
<feature type="transmembrane region" description="Helical" evidence="5">
    <location>
        <begin position="70"/>
        <end position="90"/>
    </location>
</feature>
<dbReference type="PANTHER" id="PTHR23518">
    <property type="entry name" value="C-METHYLTRANSFERASE"/>
    <property type="match status" value="1"/>
</dbReference>
<keyword evidence="8" id="KW-1185">Reference proteome</keyword>
<protein>
    <recommendedName>
        <fullName evidence="6">Major facilitator superfamily (MFS) profile domain-containing protein</fullName>
    </recommendedName>
</protein>
<evidence type="ECO:0000256" key="2">
    <source>
        <dbReference type="ARBA" id="ARBA00022692"/>
    </source>
</evidence>
<evidence type="ECO:0000256" key="4">
    <source>
        <dbReference type="ARBA" id="ARBA00023136"/>
    </source>
</evidence>
<dbReference type="Pfam" id="PF07690">
    <property type="entry name" value="MFS_1"/>
    <property type="match status" value="1"/>
</dbReference>
<comment type="caution">
    <text evidence="7">The sequence shown here is derived from an EMBL/GenBank/DDBJ whole genome shotgun (WGS) entry which is preliminary data.</text>
</comment>
<dbReference type="PANTHER" id="PTHR23518:SF2">
    <property type="entry name" value="MAJOR FACILITATOR SUPERFAMILY TRANSPORTER"/>
    <property type="match status" value="1"/>
</dbReference>
<comment type="subcellular location">
    <subcellularLocation>
        <location evidence="1">Cell membrane</location>
        <topology evidence="1">Multi-pass membrane protein</topology>
    </subcellularLocation>
</comment>
<feature type="transmembrane region" description="Helical" evidence="5">
    <location>
        <begin position="131"/>
        <end position="152"/>
    </location>
</feature>
<dbReference type="SUPFAM" id="SSF103473">
    <property type="entry name" value="MFS general substrate transporter"/>
    <property type="match status" value="1"/>
</dbReference>
<evidence type="ECO:0000256" key="5">
    <source>
        <dbReference type="SAM" id="Phobius"/>
    </source>
</evidence>
<dbReference type="InterPro" id="IPR036259">
    <property type="entry name" value="MFS_trans_sf"/>
</dbReference>
<dbReference type="RefSeq" id="WP_344202797.1">
    <property type="nucleotide sequence ID" value="NZ_BAAAME010000005.1"/>
</dbReference>
<dbReference type="InterPro" id="IPR011701">
    <property type="entry name" value="MFS"/>
</dbReference>
<keyword evidence="3 5" id="KW-1133">Transmembrane helix</keyword>
<dbReference type="Proteomes" id="UP001501057">
    <property type="component" value="Unassembled WGS sequence"/>
</dbReference>
<feature type="transmembrane region" description="Helical" evidence="5">
    <location>
        <begin position="96"/>
        <end position="119"/>
    </location>
</feature>
<evidence type="ECO:0000259" key="6">
    <source>
        <dbReference type="PROSITE" id="PS50850"/>
    </source>
</evidence>
<evidence type="ECO:0000256" key="1">
    <source>
        <dbReference type="ARBA" id="ARBA00004651"/>
    </source>
</evidence>
<evidence type="ECO:0000313" key="7">
    <source>
        <dbReference type="EMBL" id="GAA1746628.1"/>
    </source>
</evidence>
<dbReference type="PROSITE" id="PS50850">
    <property type="entry name" value="MFS"/>
    <property type="match status" value="1"/>
</dbReference>
<feature type="transmembrane region" description="Helical" evidence="5">
    <location>
        <begin position="211"/>
        <end position="232"/>
    </location>
</feature>
<feature type="transmembrane region" description="Helical" evidence="5">
    <location>
        <begin position="42"/>
        <end position="63"/>
    </location>
</feature>
<organism evidence="7 8">
    <name type="scientific">Aeromicrobium alkaliterrae</name>
    <dbReference type="NCBI Taxonomy" id="302168"/>
    <lineage>
        <taxon>Bacteria</taxon>
        <taxon>Bacillati</taxon>
        <taxon>Actinomycetota</taxon>
        <taxon>Actinomycetes</taxon>
        <taxon>Propionibacteriales</taxon>
        <taxon>Nocardioidaceae</taxon>
        <taxon>Aeromicrobium</taxon>
    </lineage>
</organism>
<dbReference type="EMBL" id="BAAAME010000005">
    <property type="protein sequence ID" value="GAA1746628.1"/>
    <property type="molecule type" value="Genomic_DNA"/>
</dbReference>
<feature type="domain" description="Major facilitator superfamily (MFS) profile" evidence="6">
    <location>
        <begin position="199"/>
        <end position="390"/>
    </location>
</feature>
<evidence type="ECO:0000313" key="8">
    <source>
        <dbReference type="Proteomes" id="UP001501057"/>
    </source>
</evidence>
<gene>
    <name evidence="7" type="ORF">GCM10009710_28380</name>
</gene>
<keyword evidence="4 5" id="KW-0472">Membrane</keyword>
<name>A0ABN2K1S7_9ACTN</name>
<dbReference type="InterPro" id="IPR005828">
    <property type="entry name" value="MFS_sugar_transport-like"/>
</dbReference>
<feature type="transmembrane region" description="Helical" evidence="5">
    <location>
        <begin position="164"/>
        <end position="184"/>
    </location>
</feature>